<evidence type="ECO:0000313" key="2">
    <source>
        <dbReference type="Proteomes" id="UP000481153"/>
    </source>
</evidence>
<accession>A0A6G0WV61</accession>
<dbReference type="AlphaFoldDB" id="A0A6G0WV61"/>
<evidence type="ECO:0008006" key="3">
    <source>
        <dbReference type="Google" id="ProtNLM"/>
    </source>
</evidence>
<proteinExistence type="predicted"/>
<dbReference type="EMBL" id="VJMJ01000143">
    <property type="protein sequence ID" value="KAF0731397.1"/>
    <property type="molecule type" value="Genomic_DNA"/>
</dbReference>
<reference evidence="1 2" key="1">
    <citation type="submission" date="2019-07" db="EMBL/GenBank/DDBJ databases">
        <title>Genomics analysis of Aphanomyces spp. identifies a new class of oomycete effector associated with host adaptation.</title>
        <authorList>
            <person name="Gaulin E."/>
        </authorList>
    </citation>
    <scope>NUCLEOTIDE SEQUENCE [LARGE SCALE GENOMIC DNA]</scope>
    <source>
        <strain evidence="1 2">ATCC 201684</strain>
    </source>
</reference>
<protein>
    <recommendedName>
        <fullName evidence="3">F-box domain-containing protein</fullName>
    </recommendedName>
</protein>
<sequence length="285" mass="32720">MTDRRKMLRSGLPAMSKPAESLSGDVLTKIAFYLPLWPFVESLMKALRPSHDLGPLEHLWRLRMDYNWQSALLWPNLILDDKSIRKGGSLDAEALVHLASIVKYYSHLMVDQTTDVDRILQHIAPNTSIIWNQFQGSANAKDLIKWKSLRIIRFRGDIYAEELIKALPSLPHLEEINRIHLNASSATDVFKFAAASPSLQHLYITTSNVPSARWRITTSMAQDLVQWSTARPVRVFGMEKFSWKHDADRQTVLTSVLANPALESFYFLEYHHGTLFKFEAKYNEP</sequence>
<organism evidence="1 2">
    <name type="scientific">Aphanomyces euteiches</name>
    <dbReference type="NCBI Taxonomy" id="100861"/>
    <lineage>
        <taxon>Eukaryota</taxon>
        <taxon>Sar</taxon>
        <taxon>Stramenopiles</taxon>
        <taxon>Oomycota</taxon>
        <taxon>Saprolegniomycetes</taxon>
        <taxon>Saprolegniales</taxon>
        <taxon>Verrucalvaceae</taxon>
        <taxon>Aphanomyces</taxon>
    </lineage>
</organism>
<dbReference type="Proteomes" id="UP000481153">
    <property type="component" value="Unassembled WGS sequence"/>
</dbReference>
<gene>
    <name evidence="1" type="ORF">Ae201684_011300</name>
</gene>
<evidence type="ECO:0000313" key="1">
    <source>
        <dbReference type="EMBL" id="KAF0731397.1"/>
    </source>
</evidence>
<comment type="caution">
    <text evidence="1">The sequence shown here is derived from an EMBL/GenBank/DDBJ whole genome shotgun (WGS) entry which is preliminary data.</text>
</comment>
<keyword evidence="2" id="KW-1185">Reference proteome</keyword>
<dbReference type="VEuPathDB" id="FungiDB:AeMF1_006579"/>
<name>A0A6G0WV61_9STRA</name>